<keyword evidence="3" id="KW-1185">Reference proteome</keyword>
<proteinExistence type="predicted"/>
<comment type="caution">
    <text evidence="2">The sequence shown here is derived from an EMBL/GenBank/DDBJ whole genome shotgun (WGS) entry which is preliminary data.</text>
</comment>
<evidence type="ECO:0000313" key="2">
    <source>
        <dbReference type="EMBL" id="KAK8852511.1"/>
    </source>
</evidence>
<dbReference type="InterPro" id="IPR000719">
    <property type="entry name" value="Prot_kinase_dom"/>
</dbReference>
<dbReference type="SMART" id="SM01022">
    <property type="entry name" value="ASCH"/>
    <property type="match status" value="1"/>
</dbReference>
<dbReference type="InterPro" id="IPR007374">
    <property type="entry name" value="ASCH_domain"/>
</dbReference>
<dbReference type="Pfam" id="PF04266">
    <property type="entry name" value="ASCH"/>
    <property type="match status" value="1"/>
</dbReference>
<dbReference type="InterPro" id="IPR011009">
    <property type="entry name" value="Kinase-like_dom_sf"/>
</dbReference>
<dbReference type="EMBL" id="JAPFFF010000023">
    <property type="protein sequence ID" value="KAK8852511.1"/>
    <property type="molecule type" value="Genomic_DNA"/>
</dbReference>
<dbReference type="Gene3D" id="3.90.1200.10">
    <property type="match status" value="1"/>
</dbReference>
<dbReference type="PROSITE" id="PS50011">
    <property type="entry name" value="PROTEIN_KINASE_DOM"/>
    <property type="match status" value="1"/>
</dbReference>
<dbReference type="InterPro" id="IPR015947">
    <property type="entry name" value="PUA-like_sf"/>
</dbReference>
<dbReference type="Gene3D" id="3.10.400.10">
    <property type="entry name" value="Sulfate adenylyltransferase"/>
    <property type="match status" value="1"/>
</dbReference>
<feature type="domain" description="Protein kinase" evidence="1">
    <location>
        <begin position="119"/>
        <end position="427"/>
    </location>
</feature>
<name>A0ABR2HTU7_9EUKA</name>
<dbReference type="PANTHER" id="PTHR21310">
    <property type="entry name" value="AMINOGLYCOSIDE PHOSPHOTRANSFERASE-RELATED-RELATED"/>
    <property type="match status" value="1"/>
</dbReference>
<dbReference type="InterPro" id="IPR051678">
    <property type="entry name" value="AGP_Transferase"/>
</dbReference>
<accession>A0ABR2HTU7</accession>
<evidence type="ECO:0000313" key="3">
    <source>
        <dbReference type="Proteomes" id="UP001470230"/>
    </source>
</evidence>
<organism evidence="2 3">
    <name type="scientific">Tritrichomonas musculus</name>
    <dbReference type="NCBI Taxonomy" id="1915356"/>
    <lineage>
        <taxon>Eukaryota</taxon>
        <taxon>Metamonada</taxon>
        <taxon>Parabasalia</taxon>
        <taxon>Tritrichomonadida</taxon>
        <taxon>Tritrichomonadidae</taxon>
        <taxon>Tritrichomonas</taxon>
    </lineage>
</organism>
<protein>
    <recommendedName>
        <fullName evidence="1">Protein kinase domain-containing protein</fullName>
    </recommendedName>
</protein>
<dbReference type="SUPFAM" id="SSF56112">
    <property type="entry name" value="Protein kinase-like (PK-like)"/>
    <property type="match status" value="1"/>
</dbReference>
<dbReference type="InterPro" id="IPR002575">
    <property type="entry name" value="Aminoglycoside_PTrfase"/>
</dbReference>
<evidence type="ECO:0000259" key="1">
    <source>
        <dbReference type="PROSITE" id="PS50011"/>
    </source>
</evidence>
<gene>
    <name evidence="2" type="ORF">M9Y10_017496</name>
</gene>
<dbReference type="SUPFAM" id="SSF88697">
    <property type="entry name" value="PUA domain-like"/>
    <property type="match status" value="1"/>
</dbReference>
<reference evidence="2 3" key="1">
    <citation type="submission" date="2024-04" db="EMBL/GenBank/DDBJ databases">
        <title>Tritrichomonas musculus Genome.</title>
        <authorList>
            <person name="Alves-Ferreira E."/>
            <person name="Grigg M."/>
            <person name="Lorenzi H."/>
            <person name="Galac M."/>
        </authorList>
    </citation>
    <scope>NUCLEOTIDE SEQUENCE [LARGE SCALE GENOMIC DNA]</scope>
    <source>
        <strain evidence="2 3">EAF2021</strain>
    </source>
</reference>
<dbReference type="Pfam" id="PF01636">
    <property type="entry name" value="APH"/>
    <property type="match status" value="1"/>
</dbReference>
<dbReference type="Proteomes" id="UP001470230">
    <property type="component" value="Unassembled WGS sequence"/>
</dbReference>
<sequence length="427" mass="51109">METYPTWHFEKDNDKSISHVLKGTKTSSIFIYNNHNSLPNQLLQVGSIGILIFDNEKKACKTRTTKVIFTEFRNITLEFAHQEEEAIQSLESYQESYFNFFRTIDPNFQLTSKIISYSFEVIEDLTKARLKTAYIIAESNKKILLNTMPITEINAGFNNDIFNVCDQYIIKVCSNPDLESEFLKESSFYIKHSNSTHFPKLYRYDDSKSLIPFVYEIMQKINGKSLYYYWYKMNEEQKEETIKKIVEIVKEIHQKADFNGNWCEYFKNDVKKCYEKTKECFNEEERKIFEAAFALFDRFLIDNNFVWIHNDLHFDNILVDGEKLYFIDFNDAMIAPIDYDFRIFFICMDMPWRWANSEMDPLQKKEDYQTIITYVLKYYKEMAEVNYLEQRMIIYSIQNEINLLARFNNLSLKETILSYSKRLLNLV</sequence>